<dbReference type="RefSeq" id="WP_345000021.1">
    <property type="nucleotide sequence ID" value="NZ_BAABFR010000099.1"/>
</dbReference>
<dbReference type="InterPro" id="IPR000160">
    <property type="entry name" value="GGDEF_dom"/>
</dbReference>
<dbReference type="PROSITE" id="PS50887">
    <property type="entry name" value="GGDEF"/>
    <property type="match status" value="1"/>
</dbReference>
<dbReference type="Gene3D" id="3.30.70.270">
    <property type="match status" value="1"/>
</dbReference>
<evidence type="ECO:0000313" key="4">
    <source>
        <dbReference type="Proteomes" id="UP001500635"/>
    </source>
</evidence>
<keyword evidence="1" id="KW-0812">Transmembrane</keyword>
<evidence type="ECO:0000259" key="2">
    <source>
        <dbReference type="PROSITE" id="PS50887"/>
    </source>
</evidence>
<evidence type="ECO:0000313" key="3">
    <source>
        <dbReference type="EMBL" id="GAA4402526.1"/>
    </source>
</evidence>
<dbReference type="Proteomes" id="UP001500635">
    <property type="component" value="Unassembled WGS sequence"/>
</dbReference>
<keyword evidence="1" id="KW-0472">Membrane</keyword>
<comment type="caution">
    <text evidence="3">The sequence shown here is derived from an EMBL/GenBank/DDBJ whole genome shotgun (WGS) entry which is preliminary data.</text>
</comment>
<dbReference type="NCBIfam" id="TIGR00254">
    <property type="entry name" value="GGDEF"/>
    <property type="match status" value="1"/>
</dbReference>
<accession>A0ABP8K9T4</accession>
<feature type="transmembrane region" description="Helical" evidence="1">
    <location>
        <begin position="161"/>
        <end position="180"/>
    </location>
</feature>
<dbReference type="SUPFAM" id="SSF55073">
    <property type="entry name" value="Nucleotide cyclase"/>
    <property type="match status" value="1"/>
</dbReference>
<dbReference type="SMART" id="SM00267">
    <property type="entry name" value="GGDEF"/>
    <property type="match status" value="1"/>
</dbReference>
<dbReference type="PANTHER" id="PTHR45138:SF9">
    <property type="entry name" value="DIGUANYLATE CYCLASE DGCM-RELATED"/>
    <property type="match status" value="1"/>
</dbReference>
<organism evidence="3 4">
    <name type="scientific">Tsukamurella soli</name>
    <dbReference type="NCBI Taxonomy" id="644556"/>
    <lineage>
        <taxon>Bacteria</taxon>
        <taxon>Bacillati</taxon>
        <taxon>Actinomycetota</taxon>
        <taxon>Actinomycetes</taxon>
        <taxon>Mycobacteriales</taxon>
        <taxon>Tsukamurellaceae</taxon>
        <taxon>Tsukamurella</taxon>
    </lineage>
</organism>
<reference evidence="4" key="1">
    <citation type="journal article" date="2019" name="Int. J. Syst. Evol. Microbiol.">
        <title>The Global Catalogue of Microorganisms (GCM) 10K type strain sequencing project: providing services to taxonomists for standard genome sequencing and annotation.</title>
        <authorList>
            <consortium name="The Broad Institute Genomics Platform"/>
            <consortium name="The Broad Institute Genome Sequencing Center for Infectious Disease"/>
            <person name="Wu L."/>
            <person name="Ma J."/>
        </authorList>
    </citation>
    <scope>NUCLEOTIDE SEQUENCE [LARGE SCALE GENOMIC DNA]</scope>
    <source>
        <strain evidence="4">JCM 17688</strain>
    </source>
</reference>
<evidence type="ECO:0000256" key="1">
    <source>
        <dbReference type="SAM" id="Phobius"/>
    </source>
</evidence>
<keyword evidence="1" id="KW-1133">Transmembrane helix</keyword>
<dbReference type="CDD" id="cd01949">
    <property type="entry name" value="GGDEF"/>
    <property type="match status" value="1"/>
</dbReference>
<protein>
    <recommendedName>
        <fullName evidence="2">GGDEF domain-containing protein</fullName>
    </recommendedName>
</protein>
<dbReference type="InterPro" id="IPR043128">
    <property type="entry name" value="Rev_trsase/Diguanyl_cyclase"/>
</dbReference>
<feature type="transmembrane region" description="Helical" evidence="1">
    <location>
        <begin position="186"/>
        <end position="207"/>
    </location>
</feature>
<feature type="transmembrane region" description="Helical" evidence="1">
    <location>
        <begin position="53"/>
        <end position="70"/>
    </location>
</feature>
<dbReference type="Pfam" id="PF00990">
    <property type="entry name" value="GGDEF"/>
    <property type="match status" value="1"/>
</dbReference>
<name>A0ABP8K9T4_9ACTN</name>
<keyword evidence="4" id="KW-1185">Reference proteome</keyword>
<dbReference type="InterPro" id="IPR029787">
    <property type="entry name" value="Nucleotide_cyclase"/>
</dbReference>
<feature type="transmembrane region" description="Helical" evidence="1">
    <location>
        <begin position="82"/>
        <end position="101"/>
    </location>
</feature>
<gene>
    <name evidence="3" type="ORF">GCM10023147_43250</name>
</gene>
<dbReference type="EMBL" id="BAABFR010000099">
    <property type="protein sequence ID" value="GAA4402526.1"/>
    <property type="molecule type" value="Genomic_DNA"/>
</dbReference>
<sequence>MGVLKLLGYERLPAYGLQAARALADTRRWRVAGVREYRLFIELIHREPGIARYFTRLFGAGVLTLGIINICAQLDPLGPHGIVQRGLNVAISLVMAAAGFWWRFAPFPSMRRVLIFVAGVDLLVPLDVGSMSSPEGRIAFACVLSFIGLFICFAFGWRIMLLHVIFSLGVVAGLTAWAHVVDHRALWALAPFIVVDVLVVAAVPAGLQFVVDVARSETIVLTEESIRDPLTGALNRRGWETLAPRFARRCQPNGVVVFVAVDIDRFKEINDSRGHSYGDAVLQQTAARLKAVPRAALVARPGGDEFVLAADLASPDEVESFAQLCAQHLRYDDATFTVSIGVAYRAVVDGDRRIAEVVDSADAAMYEVKRAGGDGYLVAHPE</sequence>
<feature type="transmembrane region" description="Helical" evidence="1">
    <location>
        <begin position="138"/>
        <end position="156"/>
    </location>
</feature>
<dbReference type="PANTHER" id="PTHR45138">
    <property type="entry name" value="REGULATORY COMPONENTS OF SENSORY TRANSDUCTION SYSTEM"/>
    <property type="match status" value="1"/>
</dbReference>
<feature type="domain" description="GGDEF" evidence="2">
    <location>
        <begin position="254"/>
        <end position="381"/>
    </location>
</feature>
<proteinExistence type="predicted"/>
<dbReference type="InterPro" id="IPR050469">
    <property type="entry name" value="Diguanylate_Cyclase"/>
</dbReference>
<feature type="transmembrane region" description="Helical" evidence="1">
    <location>
        <begin position="113"/>
        <end position="132"/>
    </location>
</feature>